<dbReference type="EMBL" id="CP021748">
    <property type="protein sequence ID" value="ARX85868.1"/>
    <property type="molecule type" value="Genomic_DNA"/>
</dbReference>
<dbReference type="AlphaFoldDB" id="A0A1Z1WHK8"/>
<evidence type="ECO:0000256" key="4">
    <source>
        <dbReference type="ARBA" id="ARBA00022741"/>
    </source>
</evidence>
<dbReference type="eggNOG" id="COG0515">
    <property type="taxonomic scope" value="Bacteria"/>
</dbReference>
<dbReference type="PROSITE" id="PS50011">
    <property type="entry name" value="PROTEIN_KINASE_DOM"/>
    <property type="match status" value="1"/>
</dbReference>
<keyword evidence="5 8" id="KW-0418">Kinase</keyword>
<evidence type="ECO:0000313" key="8">
    <source>
        <dbReference type="EMBL" id="ARX85868.1"/>
    </source>
</evidence>
<dbReference type="GO" id="GO:0005524">
    <property type="term" value="F:ATP binding"/>
    <property type="evidence" value="ECO:0007669"/>
    <property type="project" value="UniProtKB-KW"/>
</dbReference>
<evidence type="ECO:0000256" key="5">
    <source>
        <dbReference type="ARBA" id="ARBA00022777"/>
    </source>
</evidence>
<dbReference type="Pfam" id="PF00069">
    <property type="entry name" value="Pkinase"/>
    <property type="match status" value="1"/>
</dbReference>
<keyword evidence="2 8" id="KW-0723">Serine/threonine-protein kinase</keyword>
<dbReference type="CDD" id="cd14014">
    <property type="entry name" value="STKc_PknB_like"/>
    <property type="match status" value="1"/>
</dbReference>
<gene>
    <name evidence="8" type="ORF">SMD44_05337</name>
</gene>
<feature type="domain" description="Protein kinase" evidence="7">
    <location>
        <begin position="17"/>
        <end position="316"/>
    </location>
</feature>
<dbReference type="RefSeq" id="WP_237307441.1">
    <property type="nucleotide sequence ID" value="NZ_CP021748.1"/>
</dbReference>
<name>A0A1Z1WHK8_9ACTN</name>
<dbReference type="InterPro" id="IPR011009">
    <property type="entry name" value="Kinase-like_dom_sf"/>
</dbReference>
<evidence type="ECO:0000256" key="2">
    <source>
        <dbReference type="ARBA" id="ARBA00022527"/>
    </source>
</evidence>
<keyword evidence="4" id="KW-0547">Nucleotide-binding</keyword>
<accession>A0A1Z1WHK8</accession>
<reference evidence="8 9" key="1">
    <citation type="submission" date="2017-05" db="EMBL/GenBank/DDBJ databases">
        <title>Streptomyces alboflavus Genome sequencing and assembly.</title>
        <authorList>
            <person name="Wang Y."/>
            <person name="Du B."/>
            <person name="Ding Y."/>
            <person name="Liu H."/>
            <person name="Hou Q."/>
            <person name="Liu K."/>
            <person name="Wang C."/>
            <person name="Yao L."/>
        </authorList>
    </citation>
    <scope>NUCLEOTIDE SEQUENCE [LARGE SCALE GENOMIC DNA]</scope>
    <source>
        <strain evidence="8 9">MDJK44</strain>
    </source>
</reference>
<evidence type="ECO:0000256" key="1">
    <source>
        <dbReference type="ARBA" id="ARBA00012513"/>
    </source>
</evidence>
<dbReference type="Gene3D" id="3.30.200.20">
    <property type="entry name" value="Phosphorylase Kinase, domain 1"/>
    <property type="match status" value="1"/>
</dbReference>
<organism evidence="8 9">
    <name type="scientific">Streptomyces alboflavus</name>
    <dbReference type="NCBI Taxonomy" id="67267"/>
    <lineage>
        <taxon>Bacteria</taxon>
        <taxon>Bacillati</taxon>
        <taxon>Actinomycetota</taxon>
        <taxon>Actinomycetes</taxon>
        <taxon>Kitasatosporales</taxon>
        <taxon>Streptomycetaceae</taxon>
        <taxon>Streptomyces</taxon>
    </lineage>
</organism>
<dbReference type="PANTHER" id="PTHR43289">
    <property type="entry name" value="MITOGEN-ACTIVATED PROTEIN KINASE KINASE KINASE 20-RELATED"/>
    <property type="match status" value="1"/>
</dbReference>
<keyword evidence="9" id="KW-1185">Reference proteome</keyword>
<dbReference type="GO" id="GO:0004674">
    <property type="term" value="F:protein serine/threonine kinase activity"/>
    <property type="evidence" value="ECO:0007669"/>
    <property type="project" value="UniProtKB-KW"/>
</dbReference>
<proteinExistence type="predicted"/>
<sequence>MTRGHRAVPTGYRVGSWEVREPLGTGAFSSVYAARRATGAVTTPPGPGAAGPGTGPLPARAALKFLPTAHTPRGVRQLRELAEREITLLSRLRSPRLIRMYEVLTVDDPARPDLDGATVLVLEEAEQSLAGLLERSPVPRRGPALLAQVCEGLHQLHRAGWVHGDLKPANVLVLKDGSVRLADFQTAAELEGTHAYSAAFSTPDHTPPELLWPDVSERGTRIRPTADLWAFGVLAHVVLTDSYPLPGGTPATRRDAAIRYARGAEELRLSPALPPQWRDIVARCLARTHQERPPLATAALLRRVERAARVPRSPRLRGLPRPRTPRARRTAWAAGALALALTAAGVVYGNWPVAYGYHRCPAGSVCFFSERDGNGDMCSWRGDDTDWLAGGRTCRWTEARPVKSVFNNDQESKANHDVAYWRGPDFVPTGYDRERETKRTGCTSVNQQGNLEGTYTPRSHRWVPHC</sequence>
<evidence type="ECO:0000259" key="7">
    <source>
        <dbReference type="PROSITE" id="PS50011"/>
    </source>
</evidence>
<keyword evidence="3" id="KW-0808">Transferase</keyword>
<dbReference type="STRING" id="67267.GCA_000716675_04161"/>
<evidence type="ECO:0000256" key="3">
    <source>
        <dbReference type="ARBA" id="ARBA00022679"/>
    </source>
</evidence>
<keyword evidence="6" id="KW-0067">ATP-binding</keyword>
<dbReference type="EC" id="2.7.11.1" evidence="1"/>
<dbReference type="SUPFAM" id="SSF56112">
    <property type="entry name" value="Protein kinase-like (PK-like)"/>
    <property type="match status" value="1"/>
</dbReference>
<dbReference type="PANTHER" id="PTHR43289:SF6">
    <property type="entry name" value="SERINE_THREONINE-PROTEIN KINASE NEKL-3"/>
    <property type="match status" value="1"/>
</dbReference>
<dbReference type="Pfam" id="PF03995">
    <property type="entry name" value="Inhibitor_I36"/>
    <property type="match status" value="1"/>
</dbReference>
<evidence type="ECO:0000313" key="9">
    <source>
        <dbReference type="Proteomes" id="UP000195880"/>
    </source>
</evidence>
<dbReference type="Proteomes" id="UP000195880">
    <property type="component" value="Chromosome"/>
</dbReference>
<evidence type="ECO:0000256" key="6">
    <source>
        <dbReference type="ARBA" id="ARBA00022840"/>
    </source>
</evidence>
<dbReference type="SMART" id="SM00220">
    <property type="entry name" value="S_TKc"/>
    <property type="match status" value="1"/>
</dbReference>
<protein>
    <recommendedName>
        <fullName evidence="1">non-specific serine/threonine protein kinase</fullName>
        <ecNumber evidence="1">2.7.11.1</ecNumber>
    </recommendedName>
</protein>
<dbReference type="Gene3D" id="1.10.510.10">
    <property type="entry name" value="Transferase(Phosphotransferase) domain 1"/>
    <property type="match status" value="1"/>
</dbReference>
<dbReference type="InterPro" id="IPR000719">
    <property type="entry name" value="Prot_kinase_dom"/>
</dbReference>
<dbReference type="KEGG" id="salf:SMD44_05337"/>